<protein>
    <submittedName>
        <fullName evidence="1">Uncharacterized protein</fullName>
    </submittedName>
</protein>
<sequence length="84" mass="9185">MTTLYKAINARNDVAGIVLCVSGRSEKITVSVYADDTAVYLRESGDIPRVLETLYFFAQVSGLAINHAKSIVAVLVPHYPDRTV</sequence>
<keyword evidence="2" id="KW-1185">Reference proteome</keyword>
<evidence type="ECO:0000313" key="1">
    <source>
        <dbReference type="EMBL" id="KAI9910159.1"/>
    </source>
</evidence>
<evidence type="ECO:0000313" key="2">
    <source>
        <dbReference type="Proteomes" id="UP001163321"/>
    </source>
</evidence>
<proteinExistence type="predicted"/>
<organism evidence="1 2">
    <name type="scientific">Peronosclerospora sorghi</name>
    <dbReference type="NCBI Taxonomy" id="230839"/>
    <lineage>
        <taxon>Eukaryota</taxon>
        <taxon>Sar</taxon>
        <taxon>Stramenopiles</taxon>
        <taxon>Oomycota</taxon>
        <taxon>Peronosporomycetes</taxon>
        <taxon>Peronosporales</taxon>
        <taxon>Peronosporaceae</taxon>
        <taxon>Peronosclerospora</taxon>
    </lineage>
</organism>
<comment type="caution">
    <text evidence="1">The sequence shown here is derived from an EMBL/GenBank/DDBJ whole genome shotgun (WGS) entry which is preliminary data.</text>
</comment>
<reference evidence="1 2" key="1">
    <citation type="journal article" date="2022" name="bioRxiv">
        <title>The genome of the oomycete Peronosclerospora sorghi, a cosmopolitan pathogen of maize and sorghum, is inflated with dispersed pseudogenes.</title>
        <authorList>
            <person name="Fletcher K."/>
            <person name="Martin F."/>
            <person name="Isakeit T."/>
            <person name="Cavanaugh K."/>
            <person name="Magill C."/>
            <person name="Michelmore R."/>
        </authorList>
    </citation>
    <scope>NUCLEOTIDE SEQUENCE [LARGE SCALE GENOMIC DNA]</scope>
    <source>
        <strain evidence="1">P6</strain>
    </source>
</reference>
<accession>A0ACC0VW53</accession>
<name>A0ACC0VW53_9STRA</name>
<dbReference type="EMBL" id="CM047585">
    <property type="protein sequence ID" value="KAI9910159.1"/>
    <property type="molecule type" value="Genomic_DNA"/>
</dbReference>
<gene>
    <name evidence="1" type="ORF">PsorP6_010492</name>
</gene>
<dbReference type="Proteomes" id="UP001163321">
    <property type="component" value="Chromosome 6"/>
</dbReference>